<gene>
    <name evidence="7" type="primary">artM_2</name>
    <name evidence="7" type="ORF">NCTC10327_00543</name>
</gene>
<dbReference type="SUPFAM" id="SSF52540">
    <property type="entry name" value="P-loop containing nucleoside triphosphate hydrolases"/>
    <property type="match status" value="1"/>
</dbReference>
<dbReference type="GO" id="GO:0005524">
    <property type="term" value="F:ATP binding"/>
    <property type="evidence" value="ECO:0007669"/>
    <property type="project" value="UniProtKB-KW"/>
</dbReference>
<organism evidence="7 8">
    <name type="scientific">Actinobaculum suis</name>
    <dbReference type="NCBI Taxonomy" id="1657"/>
    <lineage>
        <taxon>Bacteria</taxon>
        <taxon>Bacillati</taxon>
        <taxon>Actinomycetota</taxon>
        <taxon>Actinomycetes</taxon>
        <taxon>Actinomycetales</taxon>
        <taxon>Actinomycetaceae</taxon>
        <taxon>Actinobaculum</taxon>
    </lineage>
</organism>
<evidence type="ECO:0000256" key="5">
    <source>
        <dbReference type="SAM" id="MobiDB-lite"/>
    </source>
</evidence>
<dbReference type="AlphaFoldDB" id="A0A7Z8Y8G0"/>
<dbReference type="PANTHER" id="PTHR43335">
    <property type="entry name" value="ABC TRANSPORTER, ATP-BINDING PROTEIN"/>
    <property type="match status" value="1"/>
</dbReference>
<protein>
    <submittedName>
        <fullName evidence="7">Antibiotic ABC transporter ATP-binding protein</fullName>
    </submittedName>
</protein>
<dbReference type="InterPro" id="IPR027417">
    <property type="entry name" value="P-loop_NTPase"/>
</dbReference>
<dbReference type="Proteomes" id="UP000269974">
    <property type="component" value="Unassembled WGS sequence"/>
</dbReference>
<keyword evidence="2" id="KW-0813">Transport</keyword>
<dbReference type="PROSITE" id="PS50893">
    <property type="entry name" value="ABC_TRANSPORTER_2"/>
    <property type="match status" value="1"/>
</dbReference>
<evidence type="ECO:0000256" key="3">
    <source>
        <dbReference type="ARBA" id="ARBA00022741"/>
    </source>
</evidence>
<sequence>MIQVESLTKRYGPTLAVDNLSFTLTPGRVTGFLGPNGSGKSTTMRCILGLDRPTSGRATIGGVPYWQLTSPLTTVGALLDGRAFHPGRTAQQHLRSIAITHGIPAARVDEVLALTGLTAVAKRKLRGFSLGMGQRVGIAAALLGDPEVLLFDEPVNGLDPEGVRWVRQLMKQLASEGRTILVSSHLMSEMALTADDLIIIGRGRLIASGSIESFTESAANTIVFIGGPVLSAIEKTLHDADISYERVASDVSGAGRVAVRGGNAQQLGHLLGSAGVEVHELNTTHRSLEDIFMEITGEAVDYQAGVKPGAYGPWQPGPATPADPAAQGGPAGPNYPHPDSFPGTGGIR</sequence>
<evidence type="ECO:0000256" key="1">
    <source>
        <dbReference type="ARBA" id="ARBA00005417"/>
    </source>
</evidence>
<dbReference type="SMART" id="SM00382">
    <property type="entry name" value="AAA"/>
    <property type="match status" value="1"/>
</dbReference>
<comment type="similarity">
    <text evidence="1">Belongs to the ABC transporter superfamily.</text>
</comment>
<dbReference type="RefSeq" id="WP_185933764.1">
    <property type="nucleotide sequence ID" value="NZ_UYIO01000001.1"/>
</dbReference>
<keyword evidence="4 7" id="KW-0067">ATP-binding</keyword>
<comment type="caution">
    <text evidence="7">The sequence shown here is derived from an EMBL/GenBank/DDBJ whole genome shotgun (WGS) entry which is preliminary data.</text>
</comment>
<evidence type="ECO:0000313" key="7">
    <source>
        <dbReference type="EMBL" id="VDG75858.1"/>
    </source>
</evidence>
<evidence type="ECO:0000313" key="8">
    <source>
        <dbReference type="Proteomes" id="UP000269974"/>
    </source>
</evidence>
<feature type="region of interest" description="Disordered" evidence="5">
    <location>
        <begin position="311"/>
        <end position="348"/>
    </location>
</feature>
<keyword evidence="3" id="KW-0547">Nucleotide-binding</keyword>
<evidence type="ECO:0000256" key="4">
    <source>
        <dbReference type="ARBA" id="ARBA00022840"/>
    </source>
</evidence>
<reference evidence="7 8" key="1">
    <citation type="submission" date="2018-11" db="EMBL/GenBank/DDBJ databases">
        <authorList>
            <consortium name="Pathogen Informatics"/>
        </authorList>
    </citation>
    <scope>NUCLEOTIDE SEQUENCE [LARGE SCALE GENOMIC DNA]</scope>
    <source>
        <strain evidence="7 8">NCTC10327</strain>
    </source>
</reference>
<dbReference type="Gene3D" id="3.40.50.300">
    <property type="entry name" value="P-loop containing nucleotide triphosphate hydrolases"/>
    <property type="match status" value="1"/>
</dbReference>
<proteinExistence type="inferred from homology"/>
<dbReference type="InterPro" id="IPR003593">
    <property type="entry name" value="AAA+_ATPase"/>
</dbReference>
<name>A0A7Z8Y8G0_9ACTO</name>
<dbReference type="EMBL" id="UYIO01000001">
    <property type="protein sequence ID" value="VDG75858.1"/>
    <property type="molecule type" value="Genomic_DNA"/>
</dbReference>
<evidence type="ECO:0000256" key="2">
    <source>
        <dbReference type="ARBA" id="ARBA00022448"/>
    </source>
</evidence>
<dbReference type="GO" id="GO:0016887">
    <property type="term" value="F:ATP hydrolysis activity"/>
    <property type="evidence" value="ECO:0007669"/>
    <property type="project" value="InterPro"/>
</dbReference>
<dbReference type="InterPro" id="IPR003439">
    <property type="entry name" value="ABC_transporter-like_ATP-bd"/>
</dbReference>
<feature type="domain" description="ABC transporter" evidence="6">
    <location>
        <begin position="2"/>
        <end position="227"/>
    </location>
</feature>
<evidence type="ECO:0000259" key="6">
    <source>
        <dbReference type="PROSITE" id="PS50893"/>
    </source>
</evidence>
<dbReference type="Pfam" id="PF00005">
    <property type="entry name" value="ABC_tran"/>
    <property type="match status" value="1"/>
</dbReference>
<accession>A0A7Z8Y8G0</accession>
<dbReference type="PANTHER" id="PTHR43335:SF4">
    <property type="entry name" value="ABC TRANSPORTER, ATP-BINDING PROTEIN"/>
    <property type="match status" value="1"/>
</dbReference>